<dbReference type="PANTHER" id="PTHR43617">
    <property type="entry name" value="L-AMINO ACID N-ACETYLTRANSFERASE"/>
    <property type="match status" value="1"/>
</dbReference>
<accession>A0A235FDA3</accession>
<evidence type="ECO:0000313" key="3">
    <source>
        <dbReference type="Proteomes" id="UP000215059"/>
    </source>
</evidence>
<dbReference type="InterPro" id="IPR050276">
    <property type="entry name" value="MshD_Acetyltransferase"/>
</dbReference>
<dbReference type="CDD" id="cd04301">
    <property type="entry name" value="NAT_SF"/>
    <property type="match status" value="1"/>
</dbReference>
<evidence type="ECO:0000313" key="2">
    <source>
        <dbReference type="EMBL" id="OYD59326.1"/>
    </source>
</evidence>
<dbReference type="EMBL" id="NOII01000001">
    <property type="protein sequence ID" value="OYD59326.1"/>
    <property type="molecule type" value="Genomic_DNA"/>
</dbReference>
<dbReference type="AlphaFoldDB" id="A0A235FDA3"/>
<dbReference type="InterPro" id="IPR000182">
    <property type="entry name" value="GNAT_dom"/>
</dbReference>
<keyword evidence="2" id="KW-0808">Transferase</keyword>
<dbReference type="Pfam" id="PF00583">
    <property type="entry name" value="Acetyltransf_1"/>
    <property type="match status" value="1"/>
</dbReference>
<sequence length="170" mass="19526">MKIRKATSADVKSIAKVHVDSWRTTYRNIVPDEHLNELTYESKEQQWEYILSKATVFVAENEKDEIVGFANGGPERSGDYPGFDGELYAIYVLAEYQHKGIGKMLMEPLVEELKEQGIFSMIVCVLEDNPSRQFYEKLGAKRIDTLKIEIEGKELNESVYGWEDIRGLVK</sequence>
<organism evidence="2 3">
    <name type="scientific">Fictibacillus aquaticus</name>
    <dbReference type="NCBI Taxonomy" id="2021314"/>
    <lineage>
        <taxon>Bacteria</taxon>
        <taxon>Bacillati</taxon>
        <taxon>Bacillota</taxon>
        <taxon>Bacilli</taxon>
        <taxon>Bacillales</taxon>
        <taxon>Fictibacillaceae</taxon>
        <taxon>Fictibacillus</taxon>
    </lineage>
</organism>
<reference evidence="2 3" key="1">
    <citation type="submission" date="2017-07" db="EMBL/GenBank/DDBJ databases">
        <title>Fictibacillus sp. nov. GDSW-R2A3 Genome sequencing and assembly.</title>
        <authorList>
            <person name="Mayilraj S."/>
        </authorList>
    </citation>
    <scope>NUCLEOTIDE SEQUENCE [LARGE SCALE GENOMIC DNA]</scope>
    <source>
        <strain evidence="2 3">GDSW-R2A3</strain>
    </source>
</reference>
<proteinExistence type="predicted"/>
<dbReference type="PANTHER" id="PTHR43617:SF30">
    <property type="entry name" value="HISTONE ACETYLTRANSFERASE"/>
    <property type="match status" value="1"/>
</dbReference>
<keyword evidence="3" id="KW-1185">Reference proteome</keyword>
<feature type="domain" description="N-acetyltransferase" evidence="1">
    <location>
        <begin position="1"/>
        <end position="166"/>
    </location>
</feature>
<dbReference type="Gene3D" id="3.40.630.30">
    <property type="match status" value="1"/>
</dbReference>
<comment type="caution">
    <text evidence="2">The sequence shown here is derived from an EMBL/GenBank/DDBJ whole genome shotgun (WGS) entry which is preliminary data.</text>
</comment>
<dbReference type="SUPFAM" id="SSF55729">
    <property type="entry name" value="Acyl-CoA N-acyltransferases (Nat)"/>
    <property type="match status" value="1"/>
</dbReference>
<dbReference type="PROSITE" id="PS51186">
    <property type="entry name" value="GNAT"/>
    <property type="match status" value="1"/>
</dbReference>
<dbReference type="GO" id="GO:0016747">
    <property type="term" value="F:acyltransferase activity, transferring groups other than amino-acyl groups"/>
    <property type="evidence" value="ECO:0007669"/>
    <property type="project" value="InterPro"/>
</dbReference>
<protein>
    <submittedName>
        <fullName evidence="2">GNAT family N-acetyltransferase</fullName>
    </submittedName>
</protein>
<dbReference type="Proteomes" id="UP000215059">
    <property type="component" value="Unassembled WGS sequence"/>
</dbReference>
<name>A0A235FDA3_9BACL</name>
<dbReference type="RefSeq" id="WP_094251287.1">
    <property type="nucleotide sequence ID" value="NZ_JBHLXL010000001.1"/>
</dbReference>
<dbReference type="InterPro" id="IPR016181">
    <property type="entry name" value="Acyl_CoA_acyltransferase"/>
</dbReference>
<evidence type="ECO:0000259" key="1">
    <source>
        <dbReference type="PROSITE" id="PS51186"/>
    </source>
</evidence>
<dbReference type="OrthoDB" id="5292888at2"/>
<gene>
    <name evidence="2" type="ORF">CGZ90_05390</name>
</gene>